<reference evidence="2" key="1">
    <citation type="journal article" date="2019" name="Int. J. Syst. Evol. Microbiol.">
        <title>The Global Catalogue of Microorganisms (GCM) 10K type strain sequencing project: providing services to taxonomists for standard genome sequencing and annotation.</title>
        <authorList>
            <consortium name="The Broad Institute Genomics Platform"/>
            <consortium name="The Broad Institute Genome Sequencing Center for Infectious Disease"/>
            <person name="Wu L."/>
            <person name="Ma J."/>
        </authorList>
    </citation>
    <scope>NUCLEOTIDE SEQUENCE [LARGE SCALE GENOMIC DNA]</scope>
    <source>
        <strain evidence="2">JCM 18302</strain>
    </source>
</reference>
<protein>
    <submittedName>
        <fullName evidence="1">LamB/YcsF family protein</fullName>
    </submittedName>
</protein>
<comment type="caution">
    <text evidence="1">The sequence shown here is derived from an EMBL/GenBank/DDBJ whole genome shotgun (WGS) entry which is preliminary data.</text>
</comment>
<evidence type="ECO:0000313" key="2">
    <source>
        <dbReference type="Proteomes" id="UP001500804"/>
    </source>
</evidence>
<gene>
    <name evidence="1" type="ORF">GCM10023320_28640</name>
</gene>
<dbReference type="InterPro" id="IPR005501">
    <property type="entry name" value="LamB/YcsF/PxpA-like"/>
</dbReference>
<organism evidence="1 2">
    <name type="scientific">Pseudonocardia adelaidensis</name>
    <dbReference type="NCBI Taxonomy" id="648754"/>
    <lineage>
        <taxon>Bacteria</taxon>
        <taxon>Bacillati</taxon>
        <taxon>Actinomycetota</taxon>
        <taxon>Actinomycetes</taxon>
        <taxon>Pseudonocardiales</taxon>
        <taxon>Pseudonocardiaceae</taxon>
        <taxon>Pseudonocardia</taxon>
    </lineage>
</organism>
<dbReference type="EMBL" id="BAABJO010000009">
    <property type="protein sequence ID" value="GAA5120802.1"/>
    <property type="molecule type" value="Genomic_DNA"/>
</dbReference>
<accession>A0ABP9NHU1</accession>
<proteinExistence type="predicted"/>
<dbReference type="NCBIfam" id="NF003816">
    <property type="entry name" value="PRK05406.1-5"/>
    <property type="match status" value="1"/>
</dbReference>
<dbReference type="Proteomes" id="UP001500804">
    <property type="component" value="Unassembled WGS sequence"/>
</dbReference>
<dbReference type="RefSeq" id="WP_345605506.1">
    <property type="nucleotide sequence ID" value="NZ_BAABJO010000009.1"/>
</dbReference>
<keyword evidence="2" id="KW-1185">Reference proteome</keyword>
<dbReference type="Pfam" id="PF03746">
    <property type="entry name" value="LamB_YcsF"/>
    <property type="match status" value="1"/>
</dbReference>
<sequence length="245" mass="26222">MVAINCDMGEAFGIYRCGDDEGLMPWITLANVACGFHASDPRVMRRTVALAKEHGVRVGAHPSLPDREGFGRREMKMERDELTAAVIYQVGALAGFLREQGMELNHIKPHGSLYGMAARDEEVAGAVADAAAVFGVPLMGMSGTVHERVWGPSPGGFLSEYYADLDYRPDGSLIITREHAAFDPGTSAQKAVRAVTDGVATAVDGTEIPVRADCVCVHSDTPNAVDLAKAVHDALRPHLDQRGVP</sequence>
<dbReference type="InterPro" id="IPR011330">
    <property type="entry name" value="Glyco_hydro/deAcase_b/a-brl"/>
</dbReference>
<dbReference type="SUPFAM" id="SSF88713">
    <property type="entry name" value="Glycoside hydrolase/deacetylase"/>
    <property type="match status" value="1"/>
</dbReference>
<name>A0ABP9NHU1_9PSEU</name>
<evidence type="ECO:0000313" key="1">
    <source>
        <dbReference type="EMBL" id="GAA5120802.1"/>
    </source>
</evidence>
<dbReference type="PANTHER" id="PTHR30292:SF0">
    <property type="entry name" value="5-OXOPROLINASE SUBUNIT A"/>
    <property type="match status" value="1"/>
</dbReference>
<dbReference type="NCBIfam" id="NF003814">
    <property type="entry name" value="PRK05406.1-3"/>
    <property type="match status" value="1"/>
</dbReference>
<dbReference type="Gene3D" id="3.20.20.370">
    <property type="entry name" value="Glycoside hydrolase/deacetylase"/>
    <property type="match status" value="1"/>
</dbReference>
<dbReference type="PANTHER" id="PTHR30292">
    <property type="entry name" value="UNCHARACTERIZED PROTEIN YBGL-RELATED"/>
    <property type="match status" value="1"/>
</dbReference>